<feature type="compositionally biased region" description="Basic and acidic residues" evidence="1">
    <location>
        <begin position="34"/>
        <end position="46"/>
    </location>
</feature>
<dbReference type="AlphaFoldDB" id="M2PD83"/>
<evidence type="ECO:0000313" key="2">
    <source>
        <dbReference type="EMBL" id="EMD33729.1"/>
    </source>
</evidence>
<dbReference type="EMBL" id="KB445805">
    <property type="protein sequence ID" value="EMD33729.1"/>
    <property type="molecule type" value="Genomic_DNA"/>
</dbReference>
<dbReference type="HOGENOM" id="CLU_2849493_0_0_1"/>
<protein>
    <submittedName>
        <fullName evidence="2">Uncharacterized protein</fullName>
    </submittedName>
</protein>
<evidence type="ECO:0000256" key="1">
    <source>
        <dbReference type="SAM" id="MobiDB-lite"/>
    </source>
</evidence>
<accession>M2PD83</accession>
<sequence length="65" mass="7483">MRRGTKRSMQTNSHHYILSSYIFQSTSPVKMTIREGVEGRAYDRRTTSGQLQRRSEEVCSSPSSE</sequence>
<feature type="compositionally biased region" description="Polar residues" evidence="1">
    <location>
        <begin position="47"/>
        <end position="65"/>
    </location>
</feature>
<evidence type="ECO:0000313" key="3">
    <source>
        <dbReference type="Proteomes" id="UP000016930"/>
    </source>
</evidence>
<organism evidence="2 3">
    <name type="scientific">Ceriporiopsis subvermispora (strain B)</name>
    <name type="common">White-rot fungus</name>
    <name type="synonym">Gelatoporia subvermispora</name>
    <dbReference type="NCBI Taxonomy" id="914234"/>
    <lineage>
        <taxon>Eukaryota</taxon>
        <taxon>Fungi</taxon>
        <taxon>Dikarya</taxon>
        <taxon>Basidiomycota</taxon>
        <taxon>Agaricomycotina</taxon>
        <taxon>Agaricomycetes</taxon>
        <taxon>Polyporales</taxon>
        <taxon>Gelatoporiaceae</taxon>
        <taxon>Gelatoporia</taxon>
    </lineage>
</organism>
<proteinExistence type="predicted"/>
<name>M2PD83_CERS8</name>
<gene>
    <name evidence="2" type="ORF">CERSUDRAFT_87060</name>
</gene>
<feature type="region of interest" description="Disordered" evidence="1">
    <location>
        <begin position="34"/>
        <end position="65"/>
    </location>
</feature>
<dbReference type="Proteomes" id="UP000016930">
    <property type="component" value="Unassembled WGS sequence"/>
</dbReference>
<keyword evidence="3" id="KW-1185">Reference proteome</keyword>
<reference evidence="2 3" key="1">
    <citation type="journal article" date="2012" name="Proc. Natl. Acad. Sci. U.S.A.">
        <title>Comparative genomics of Ceriporiopsis subvermispora and Phanerochaete chrysosporium provide insight into selective ligninolysis.</title>
        <authorList>
            <person name="Fernandez-Fueyo E."/>
            <person name="Ruiz-Duenas F.J."/>
            <person name="Ferreira P."/>
            <person name="Floudas D."/>
            <person name="Hibbett D.S."/>
            <person name="Canessa P."/>
            <person name="Larrondo L.F."/>
            <person name="James T.Y."/>
            <person name="Seelenfreund D."/>
            <person name="Lobos S."/>
            <person name="Polanco R."/>
            <person name="Tello M."/>
            <person name="Honda Y."/>
            <person name="Watanabe T."/>
            <person name="Watanabe T."/>
            <person name="Ryu J.S."/>
            <person name="Kubicek C.P."/>
            <person name="Schmoll M."/>
            <person name="Gaskell J."/>
            <person name="Hammel K.E."/>
            <person name="St John F.J."/>
            <person name="Vanden Wymelenberg A."/>
            <person name="Sabat G."/>
            <person name="Splinter BonDurant S."/>
            <person name="Syed K."/>
            <person name="Yadav J.S."/>
            <person name="Doddapaneni H."/>
            <person name="Subramanian V."/>
            <person name="Lavin J.L."/>
            <person name="Oguiza J.A."/>
            <person name="Perez G."/>
            <person name="Pisabarro A.G."/>
            <person name="Ramirez L."/>
            <person name="Santoyo F."/>
            <person name="Master E."/>
            <person name="Coutinho P.M."/>
            <person name="Henrissat B."/>
            <person name="Lombard V."/>
            <person name="Magnuson J.K."/>
            <person name="Kuees U."/>
            <person name="Hori C."/>
            <person name="Igarashi K."/>
            <person name="Samejima M."/>
            <person name="Held B.W."/>
            <person name="Barry K.W."/>
            <person name="LaButti K.M."/>
            <person name="Lapidus A."/>
            <person name="Lindquist E.A."/>
            <person name="Lucas S.M."/>
            <person name="Riley R."/>
            <person name="Salamov A.A."/>
            <person name="Hoffmeister D."/>
            <person name="Schwenk D."/>
            <person name="Hadar Y."/>
            <person name="Yarden O."/>
            <person name="de Vries R.P."/>
            <person name="Wiebenga A."/>
            <person name="Stenlid J."/>
            <person name="Eastwood D."/>
            <person name="Grigoriev I.V."/>
            <person name="Berka R.M."/>
            <person name="Blanchette R.A."/>
            <person name="Kersten P."/>
            <person name="Martinez A.T."/>
            <person name="Vicuna R."/>
            <person name="Cullen D."/>
        </authorList>
    </citation>
    <scope>NUCLEOTIDE SEQUENCE [LARGE SCALE GENOMIC DNA]</scope>
    <source>
        <strain evidence="2 3">B</strain>
    </source>
</reference>